<feature type="compositionally biased region" description="Low complexity" evidence="8">
    <location>
        <begin position="628"/>
        <end position="640"/>
    </location>
</feature>
<dbReference type="GO" id="GO:0000976">
    <property type="term" value="F:transcription cis-regulatory region binding"/>
    <property type="evidence" value="ECO:0007669"/>
    <property type="project" value="TreeGrafter"/>
</dbReference>
<keyword evidence="7" id="KW-0175">Coiled coil</keyword>
<evidence type="ECO:0000256" key="5">
    <source>
        <dbReference type="ARBA" id="ARBA00022833"/>
    </source>
</evidence>
<dbReference type="GO" id="GO:0008270">
    <property type="term" value="F:zinc ion binding"/>
    <property type="evidence" value="ECO:0007669"/>
    <property type="project" value="UniProtKB-KW"/>
</dbReference>
<evidence type="ECO:0000313" key="11">
    <source>
        <dbReference type="Proteomes" id="UP001172102"/>
    </source>
</evidence>
<dbReference type="PANTHER" id="PTHR12983:SF9">
    <property type="entry name" value="E3 UBIQUITIN-PROTEIN LIGASE RNF10"/>
    <property type="match status" value="1"/>
</dbReference>
<evidence type="ECO:0000259" key="9">
    <source>
        <dbReference type="PROSITE" id="PS50089"/>
    </source>
</evidence>
<dbReference type="SUPFAM" id="SSF57850">
    <property type="entry name" value="RING/U-box"/>
    <property type="match status" value="1"/>
</dbReference>
<dbReference type="InterPro" id="IPR013083">
    <property type="entry name" value="Znf_RING/FYVE/PHD"/>
</dbReference>
<dbReference type="GO" id="GO:0045944">
    <property type="term" value="P:positive regulation of transcription by RNA polymerase II"/>
    <property type="evidence" value="ECO:0007669"/>
    <property type="project" value="TreeGrafter"/>
</dbReference>
<evidence type="ECO:0000256" key="6">
    <source>
        <dbReference type="PROSITE-ProRule" id="PRU00175"/>
    </source>
</evidence>
<feature type="compositionally biased region" description="Basic residues" evidence="8">
    <location>
        <begin position="53"/>
        <end position="62"/>
    </location>
</feature>
<dbReference type="InterPro" id="IPR039739">
    <property type="entry name" value="MAG2/RNF10"/>
</dbReference>
<feature type="domain" description="RING-type" evidence="9">
    <location>
        <begin position="188"/>
        <end position="237"/>
    </location>
</feature>
<name>A0AA40A1L5_9PEZI</name>
<feature type="coiled-coil region" evidence="7">
    <location>
        <begin position="474"/>
        <end position="501"/>
    </location>
</feature>
<dbReference type="Gene3D" id="3.30.40.10">
    <property type="entry name" value="Zinc/RING finger domain, C3HC4 (zinc finger)"/>
    <property type="match status" value="1"/>
</dbReference>
<evidence type="ECO:0000256" key="3">
    <source>
        <dbReference type="ARBA" id="ARBA00022723"/>
    </source>
</evidence>
<dbReference type="PANTHER" id="PTHR12983">
    <property type="entry name" value="RING FINGER 10 FAMILY MEMBER"/>
    <property type="match status" value="1"/>
</dbReference>
<dbReference type="GO" id="GO:0005737">
    <property type="term" value="C:cytoplasm"/>
    <property type="evidence" value="ECO:0007669"/>
    <property type="project" value="UniProtKB-SubCell"/>
</dbReference>
<keyword evidence="4 6" id="KW-0863">Zinc-finger</keyword>
<comment type="subcellular location">
    <subcellularLocation>
        <location evidence="1">Cytoplasm</location>
    </subcellularLocation>
</comment>
<dbReference type="AlphaFoldDB" id="A0AA40A1L5"/>
<dbReference type="Pfam" id="PF00097">
    <property type="entry name" value="zf-C3HC4"/>
    <property type="match status" value="1"/>
</dbReference>
<keyword evidence="3" id="KW-0479">Metal-binding</keyword>
<keyword evidence="11" id="KW-1185">Reference proteome</keyword>
<organism evidence="10 11">
    <name type="scientific">Lasiosphaeris hirsuta</name>
    <dbReference type="NCBI Taxonomy" id="260670"/>
    <lineage>
        <taxon>Eukaryota</taxon>
        <taxon>Fungi</taxon>
        <taxon>Dikarya</taxon>
        <taxon>Ascomycota</taxon>
        <taxon>Pezizomycotina</taxon>
        <taxon>Sordariomycetes</taxon>
        <taxon>Sordariomycetidae</taxon>
        <taxon>Sordariales</taxon>
        <taxon>Lasiosphaeriaceae</taxon>
        <taxon>Lasiosphaeris</taxon>
    </lineage>
</organism>
<dbReference type="InterPro" id="IPR001841">
    <property type="entry name" value="Znf_RING"/>
</dbReference>
<dbReference type="PROSITE" id="PS00518">
    <property type="entry name" value="ZF_RING_1"/>
    <property type="match status" value="1"/>
</dbReference>
<feature type="compositionally biased region" description="Polar residues" evidence="8">
    <location>
        <begin position="16"/>
        <end position="46"/>
    </location>
</feature>
<evidence type="ECO:0000256" key="8">
    <source>
        <dbReference type="SAM" id="MobiDB-lite"/>
    </source>
</evidence>
<sequence>MSSMPSIPGKALSVPIATNHSQVAPQTPTAVSDSNRRQSQTPSNPQAVPRKAQGMRRQHRDQRRAMTQRGAERLDEEDTMAEMRAVRNPSSRRGQTSITHLMSYALPPRPGYDSHHTLSSRSYRRNPSWGMGSGHHAVDKARYVHANYRFVVSPEGSYASHAADADEHLDWADILQVIASAESQQTSCPICLSEPVAPRMAKCGHIFCLPCLLRFMNSTPNDDEKKQNRWRKCPICEDSVFILEVRPVRFYAGQESPLPRPGDDVILRLMMRNAKSTLALPKEGGAEVLHYSVDDIPWHFAANVLDYARIMRGTGHYMAEQYDQEVEDLLKQEKEDELLFHEDNEWTQKAIRAVTAAKGKAMGLGETESASSSRATAATPARYGEQDFYFYSSSPHLYLSPLDIRILKTRYGSFSAFPSTLLPTVEHISTGHVVDDTLRKRAKYLGHLPYGCLISFLECDWSDIVPAEVLKPFVEEIERRRKRNKDKAAQEERERLQAERVEAAAIRGARRNMGPIDEDVVVRFSASEDAPININDFLPLGAEATTPPNPRLGFGYLSNVSTSPSGGRTVWGTPAPAISGSPELGPTQPQRTIDDGWLKDDDMWESLGAADIALQMEAMGIEPARAVTEAAPAPAGPSVPSGGGGGGGGGKKKKKQKITLMSTGGRRGT</sequence>
<keyword evidence="2" id="KW-0963">Cytoplasm</keyword>
<evidence type="ECO:0000256" key="2">
    <source>
        <dbReference type="ARBA" id="ARBA00022490"/>
    </source>
</evidence>
<dbReference type="CDD" id="cd16536">
    <property type="entry name" value="RING-HC_RNF10"/>
    <property type="match status" value="1"/>
</dbReference>
<feature type="region of interest" description="Disordered" evidence="8">
    <location>
        <begin position="1"/>
        <end position="135"/>
    </location>
</feature>
<dbReference type="SMART" id="SM00184">
    <property type="entry name" value="RING"/>
    <property type="match status" value="1"/>
</dbReference>
<keyword evidence="5" id="KW-0862">Zinc</keyword>
<dbReference type="InterPro" id="IPR017907">
    <property type="entry name" value="Znf_RING_CS"/>
</dbReference>
<proteinExistence type="predicted"/>
<dbReference type="PROSITE" id="PS50089">
    <property type="entry name" value="ZF_RING_2"/>
    <property type="match status" value="1"/>
</dbReference>
<accession>A0AA40A1L5</accession>
<feature type="compositionally biased region" description="Polar residues" evidence="8">
    <location>
        <begin position="88"/>
        <end position="100"/>
    </location>
</feature>
<evidence type="ECO:0000256" key="4">
    <source>
        <dbReference type="ARBA" id="ARBA00022771"/>
    </source>
</evidence>
<protein>
    <recommendedName>
        <fullName evidence="9">RING-type domain-containing protein</fullName>
    </recommendedName>
</protein>
<evidence type="ECO:0000313" key="10">
    <source>
        <dbReference type="EMBL" id="KAK0707578.1"/>
    </source>
</evidence>
<feature type="region of interest" description="Disordered" evidence="8">
    <location>
        <begin position="628"/>
        <end position="669"/>
    </location>
</feature>
<reference evidence="10" key="1">
    <citation type="submission" date="2023-06" db="EMBL/GenBank/DDBJ databases">
        <title>Genome-scale phylogeny and comparative genomics of the fungal order Sordariales.</title>
        <authorList>
            <consortium name="Lawrence Berkeley National Laboratory"/>
            <person name="Hensen N."/>
            <person name="Bonometti L."/>
            <person name="Westerberg I."/>
            <person name="Brannstrom I.O."/>
            <person name="Guillou S."/>
            <person name="Cros-Aarteil S."/>
            <person name="Calhoun S."/>
            <person name="Haridas S."/>
            <person name="Kuo A."/>
            <person name="Mondo S."/>
            <person name="Pangilinan J."/>
            <person name="Riley R."/>
            <person name="Labutti K."/>
            <person name="Andreopoulos B."/>
            <person name="Lipzen A."/>
            <person name="Chen C."/>
            <person name="Yanf M."/>
            <person name="Daum C."/>
            <person name="Ng V."/>
            <person name="Clum A."/>
            <person name="Steindorff A."/>
            <person name="Ohm R."/>
            <person name="Martin F."/>
            <person name="Silar P."/>
            <person name="Natvig D."/>
            <person name="Lalanne C."/>
            <person name="Gautier V."/>
            <person name="Ament-Velasquez S.L."/>
            <person name="Kruys A."/>
            <person name="Hutchinson M.I."/>
            <person name="Powell A.J."/>
            <person name="Barry K."/>
            <person name="Miller A.N."/>
            <person name="Grigoriev I.V."/>
            <person name="Debuchy R."/>
            <person name="Gladieux P."/>
            <person name="Thoren M.H."/>
            <person name="Johannesson H."/>
        </authorList>
    </citation>
    <scope>NUCLEOTIDE SEQUENCE</scope>
    <source>
        <strain evidence="10">SMH4607-1</strain>
    </source>
</reference>
<dbReference type="InterPro" id="IPR018957">
    <property type="entry name" value="Znf_C3HC4_RING-type"/>
</dbReference>
<dbReference type="Proteomes" id="UP001172102">
    <property type="component" value="Unassembled WGS sequence"/>
</dbReference>
<gene>
    <name evidence="10" type="ORF">B0H67DRAFT_542727</name>
</gene>
<evidence type="ECO:0000256" key="7">
    <source>
        <dbReference type="SAM" id="Coils"/>
    </source>
</evidence>
<evidence type="ECO:0000256" key="1">
    <source>
        <dbReference type="ARBA" id="ARBA00004496"/>
    </source>
</evidence>
<comment type="caution">
    <text evidence="10">The sequence shown here is derived from an EMBL/GenBank/DDBJ whole genome shotgun (WGS) entry which is preliminary data.</text>
</comment>
<dbReference type="EMBL" id="JAUKUA010000006">
    <property type="protein sequence ID" value="KAK0707578.1"/>
    <property type="molecule type" value="Genomic_DNA"/>
</dbReference>